<gene>
    <name evidence="1" type="ORF">ACFSJD_02905</name>
</gene>
<evidence type="ECO:0000313" key="1">
    <source>
        <dbReference type="EMBL" id="MFD1516417.1"/>
    </source>
</evidence>
<protein>
    <recommendedName>
        <fullName evidence="3">Abi-like protein</fullName>
    </recommendedName>
</protein>
<dbReference type="RefSeq" id="WP_344725877.1">
    <property type="nucleotide sequence ID" value="NZ_BAAAUS010000036.1"/>
</dbReference>
<dbReference type="Proteomes" id="UP001597114">
    <property type="component" value="Unassembled WGS sequence"/>
</dbReference>
<accession>A0ABW4EN70</accession>
<sequence length="228" mass="25510">MSTSPPGGCRPAVPVVDAARIQDRLAVPRVATYVEACQGDLDRALLLYRWNAILAGALWETLGHTEVLLRNAIHDALTTRHGIRGIAGSWFDDVDGELDRRARDEIITAKRRARRSAGIGVPPGKIVAELPFGFWRYLLARRYSATLWPAIRHAFPHLPGRDRVQLEEPVIRLHQVRNRIAHHEPLIREDIPARVADVEAVLEAIDPALRAWVRDDGGRLGAIIDQRP</sequence>
<keyword evidence="2" id="KW-1185">Reference proteome</keyword>
<name>A0ABW4EN70_9PSEU</name>
<comment type="caution">
    <text evidence="1">The sequence shown here is derived from an EMBL/GenBank/DDBJ whole genome shotgun (WGS) entry which is preliminary data.</text>
</comment>
<proteinExistence type="predicted"/>
<dbReference type="EMBL" id="JBHUCO010000002">
    <property type="protein sequence ID" value="MFD1516417.1"/>
    <property type="molecule type" value="Genomic_DNA"/>
</dbReference>
<evidence type="ECO:0008006" key="3">
    <source>
        <dbReference type="Google" id="ProtNLM"/>
    </source>
</evidence>
<evidence type="ECO:0000313" key="2">
    <source>
        <dbReference type="Proteomes" id="UP001597114"/>
    </source>
</evidence>
<organism evidence="1 2">
    <name type="scientific">Pseudonocardia yunnanensis</name>
    <dbReference type="NCBI Taxonomy" id="58107"/>
    <lineage>
        <taxon>Bacteria</taxon>
        <taxon>Bacillati</taxon>
        <taxon>Actinomycetota</taxon>
        <taxon>Actinomycetes</taxon>
        <taxon>Pseudonocardiales</taxon>
        <taxon>Pseudonocardiaceae</taxon>
        <taxon>Pseudonocardia</taxon>
    </lineage>
</organism>
<reference evidence="2" key="1">
    <citation type="journal article" date="2019" name="Int. J. Syst. Evol. Microbiol.">
        <title>The Global Catalogue of Microorganisms (GCM) 10K type strain sequencing project: providing services to taxonomists for standard genome sequencing and annotation.</title>
        <authorList>
            <consortium name="The Broad Institute Genomics Platform"/>
            <consortium name="The Broad Institute Genome Sequencing Center for Infectious Disease"/>
            <person name="Wu L."/>
            <person name="Ma J."/>
        </authorList>
    </citation>
    <scope>NUCLEOTIDE SEQUENCE [LARGE SCALE GENOMIC DNA]</scope>
    <source>
        <strain evidence="2">CCM 7043</strain>
    </source>
</reference>